<evidence type="ECO:0000313" key="10">
    <source>
        <dbReference type="Proteomes" id="UP001494902"/>
    </source>
</evidence>
<dbReference type="CDD" id="cd06261">
    <property type="entry name" value="TM_PBP2"/>
    <property type="match status" value="1"/>
</dbReference>
<dbReference type="Pfam" id="PF00528">
    <property type="entry name" value="BPD_transp_1"/>
    <property type="match status" value="1"/>
</dbReference>
<evidence type="ECO:0000256" key="6">
    <source>
        <dbReference type="ARBA" id="ARBA00023136"/>
    </source>
</evidence>
<keyword evidence="5 7" id="KW-1133">Transmembrane helix</keyword>
<evidence type="ECO:0000256" key="3">
    <source>
        <dbReference type="ARBA" id="ARBA00022475"/>
    </source>
</evidence>
<feature type="transmembrane region" description="Helical" evidence="7">
    <location>
        <begin position="213"/>
        <end position="231"/>
    </location>
</feature>
<keyword evidence="2 7" id="KW-0813">Transport</keyword>
<feature type="transmembrane region" description="Helical" evidence="7">
    <location>
        <begin position="29"/>
        <end position="52"/>
    </location>
</feature>
<dbReference type="RefSeq" id="WP_349296453.1">
    <property type="nucleotide sequence ID" value="NZ_JBEDNQ010000001.1"/>
</dbReference>
<evidence type="ECO:0000313" key="9">
    <source>
        <dbReference type="EMBL" id="MEQ3549375.1"/>
    </source>
</evidence>
<evidence type="ECO:0000256" key="5">
    <source>
        <dbReference type="ARBA" id="ARBA00022989"/>
    </source>
</evidence>
<sequence length="298" mass="32832">MLLVPRRRQDTTSPPVENARRGFRIDAPWVFVLPYLLGAAFLIAYPLGYGFWIARDPLNYLQLFNDPTYWGAAVNTLLFLGVGVNVTLVLALLLSGFFAIRRWWIKALLPVFILPWAIPSVSAYLSVHWMLNSENGMINTILRGIGFTSPPEWLNTYSWAITGAIVAFIWQWLPFWTLILLAARMAIPPSVYEAADIDGATGIRRLAYVTFPLLRGTYLTSTLLAAIWTLSDYNAVNFVTGGAPGDTTHVLATLGVDYAFEIGFVELGVSVGLTALPLVVILIVLLVSRLKKEAGGAA</sequence>
<evidence type="ECO:0000256" key="4">
    <source>
        <dbReference type="ARBA" id="ARBA00022692"/>
    </source>
</evidence>
<keyword evidence="4 7" id="KW-0812">Transmembrane</keyword>
<feature type="domain" description="ABC transmembrane type-1" evidence="8">
    <location>
        <begin position="73"/>
        <end position="288"/>
    </location>
</feature>
<feature type="transmembrane region" description="Helical" evidence="7">
    <location>
        <begin position="267"/>
        <end position="287"/>
    </location>
</feature>
<keyword evidence="10" id="KW-1185">Reference proteome</keyword>
<accession>A0ABV1K4L1</accession>
<comment type="caution">
    <text evidence="9">The sequence shown here is derived from an EMBL/GenBank/DDBJ whole genome shotgun (WGS) entry which is preliminary data.</text>
</comment>
<evidence type="ECO:0000259" key="8">
    <source>
        <dbReference type="PROSITE" id="PS50928"/>
    </source>
</evidence>
<feature type="transmembrane region" description="Helical" evidence="7">
    <location>
        <begin position="107"/>
        <end position="127"/>
    </location>
</feature>
<dbReference type="InterPro" id="IPR035906">
    <property type="entry name" value="MetI-like_sf"/>
</dbReference>
<evidence type="ECO:0000256" key="1">
    <source>
        <dbReference type="ARBA" id="ARBA00004651"/>
    </source>
</evidence>
<proteinExistence type="inferred from homology"/>
<dbReference type="Gene3D" id="1.10.3720.10">
    <property type="entry name" value="MetI-like"/>
    <property type="match status" value="1"/>
</dbReference>
<dbReference type="PANTHER" id="PTHR43005">
    <property type="entry name" value="BLR7065 PROTEIN"/>
    <property type="match status" value="1"/>
</dbReference>
<dbReference type="InterPro" id="IPR000515">
    <property type="entry name" value="MetI-like"/>
</dbReference>
<gene>
    <name evidence="9" type="ORF">WIS52_02725</name>
</gene>
<dbReference type="EMBL" id="JBEDNQ010000001">
    <property type="protein sequence ID" value="MEQ3549375.1"/>
    <property type="molecule type" value="Genomic_DNA"/>
</dbReference>
<keyword evidence="6 7" id="KW-0472">Membrane</keyword>
<dbReference type="SUPFAM" id="SSF161098">
    <property type="entry name" value="MetI-like"/>
    <property type="match status" value="1"/>
</dbReference>
<feature type="transmembrane region" description="Helical" evidence="7">
    <location>
        <begin position="72"/>
        <end position="100"/>
    </location>
</feature>
<feature type="transmembrane region" description="Helical" evidence="7">
    <location>
        <begin position="157"/>
        <end position="183"/>
    </location>
</feature>
<name>A0ABV1K4L1_9PSEU</name>
<dbReference type="PROSITE" id="PS50928">
    <property type="entry name" value="ABC_TM1"/>
    <property type="match status" value="1"/>
</dbReference>
<reference evidence="9 10" key="1">
    <citation type="submission" date="2024-03" db="EMBL/GenBank/DDBJ databases">
        <title>Draft genome sequence of Pseudonocardia nematodicida JCM 31783.</title>
        <authorList>
            <person name="Butdee W."/>
            <person name="Duangmal K."/>
        </authorList>
    </citation>
    <scope>NUCLEOTIDE SEQUENCE [LARGE SCALE GENOMIC DNA]</scope>
    <source>
        <strain evidence="9 10">JCM 31783</strain>
    </source>
</reference>
<evidence type="ECO:0000256" key="2">
    <source>
        <dbReference type="ARBA" id="ARBA00022448"/>
    </source>
</evidence>
<dbReference type="Proteomes" id="UP001494902">
    <property type="component" value="Unassembled WGS sequence"/>
</dbReference>
<protein>
    <submittedName>
        <fullName evidence="9">Sugar ABC transporter permease</fullName>
    </submittedName>
</protein>
<comment type="subcellular location">
    <subcellularLocation>
        <location evidence="1 7">Cell membrane</location>
        <topology evidence="1 7">Multi-pass membrane protein</topology>
    </subcellularLocation>
</comment>
<keyword evidence="3" id="KW-1003">Cell membrane</keyword>
<comment type="similarity">
    <text evidence="7">Belongs to the binding-protein-dependent transport system permease family.</text>
</comment>
<organism evidence="9 10">
    <name type="scientific">Pseudonocardia nematodicida</name>
    <dbReference type="NCBI Taxonomy" id="1206997"/>
    <lineage>
        <taxon>Bacteria</taxon>
        <taxon>Bacillati</taxon>
        <taxon>Actinomycetota</taxon>
        <taxon>Actinomycetes</taxon>
        <taxon>Pseudonocardiales</taxon>
        <taxon>Pseudonocardiaceae</taxon>
        <taxon>Pseudonocardia</taxon>
    </lineage>
</organism>
<dbReference type="PANTHER" id="PTHR43005:SF1">
    <property type="entry name" value="SPERMIDINE_PUTRESCINE TRANSPORT SYSTEM PERMEASE PROTEIN"/>
    <property type="match status" value="1"/>
</dbReference>
<evidence type="ECO:0000256" key="7">
    <source>
        <dbReference type="RuleBase" id="RU363032"/>
    </source>
</evidence>